<accession>A0A195FMR9</accession>
<dbReference type="AlphaFoldDB" id="A0A195FMR9"/>
<name>A0A195FMR9_9HYME</name>
<evidence type="ECO:0000256" key="1">
    <source>
        <dbReference type="SAM" id="MobiDB-lite"/>
    </source>
</evidence>
<organism evidence="2 3">
    <name type="scientific">Trachymyrmex septentrionalis</name>
    <dbReference type="NCBI Taxonomy" id="34720"/>
    <lineage>
        <taxon>Eukaryota</taxon>
        <taxon>Metazoa</taxon>
        <taxon>Ecdysozoa</taxon>
        <taxon>Arthropoda</taxon>
        <taxon>Hexapoda</taxon>
        <taxon>Insecta</taxon>
        <taxon>Pterygota</taxon>
        <taxon>Neoptera</taxon>
        <taxon>Endopterygota</taxon>
        <taxon>Hymenoptera</taxon>
        <taxon>Apocrita</taxon>
        <taxon>Aculeata</taxon>
        <taxon>Formicoidea</taxon>
        <taxon>Formicidae</taxon>
        <taxon>Myrmicinae</taxon>
        <taxon>Trachymyrmex</taxon>
    </lineage>
</organism>
<evidence type="ECO:0000313" key="2">
    <source>
        <dbReference type="EMBL" id="KYN41696.1"/>
    </source>
</evidence>
<dbReference type="EMBL" id="KQ981430">
    <property type="protein sequence ID" value="KYN41696.1"/>
    <property type="molecule type" value="Genomic_DNA"/>
</dbReference>
<keyword evidence="3" id="KW-1185">Reference proteome</keyword>
<protein>
    <submittedName>
        <fullName evidence="2">Uncharacterized protein</fullName>
    </submittedName>
</protein>
<gene>
    <name evidence="2" type="ORF">ALC56_03839</name>
</gene>
<evidence type="ECO:0000313" key="3">
    <source>
        <dbReference type="Proteomes" id="UP000078541"/>
    </source>
</evidence>
<feature type="region of interest" description="Disordered" evidence="1">
    <location>
        <begin position="1"/>
        <end position="25"/>
    </location>
</feature>
<proteinExistence type="predicted"/>
<sequence length="127" mass="14046">MKGERIEEECEGVGMGPGSKSEGKDEREVVGIYFKGIHDGRVNSFSRGSLASSQITGPLIRAQTRITGGGMQKDVKDGHKDDKKIVNLFSRNPGLTLRKDLDIPYETIRTYFKANNMNSTTLLLDLL</sequence>
<dbReference type="Proteomes" id="UP000078541">
    <property type="component" value="Unassembled WGS sequence"/>
</dbReference>
<feature type="compositionally biased region" description="Acidic residues" evidence="1">
    <location>
        <begin position="1"/>
        <end position="11"/>
    </location>
</feature>
<reference evidence="2 3" key="1">
    <citation type="submission" date="2016-03" db="EMBL/GenBank/DDBJ databases">
        <title>Trachymyrmex septentrionalis WGS genome.</title>
        <authorList>
            <person name="Nygaard S."/>
            <person name="Hu H."/>
            <person name="Boomsma J."/>
            <person name="Zhang G."/>
        </authorList>
    </citation>
    <scope>NUCLEOTIDE SEQUENCE [LARGE SCALE GENOMIC DNA]</scope>
    <source>
        <strain evidence="2">Tsep2-gDNA-1</strain>
        <tissue evidence="2">Whole body</tissue>
    </source>
</reference>